<dbReference type="GO" id="GO:0046872">
    <property type="term" value="F:metal ion binding"/>
    <property type="evidence" value="ECO:0007669"/>
    <property type="project" value="UniProtKB-KW"/>
</dbReference>
<dbReference type="AlphaFoldDB" id="A0A1J1IPY3"/>
<keyword evidence="5 12" id="KW-0235">DNA replication</keyword>
<evidence type="ECO:0000256" key="5">
    <source>
        <dbReference type="ARBA" id="ARBA00022705"/>
    </source>
</evidence>
<dbReference type="InterPro" id="IPR027417">
    <property type="entry name" value="P-loop_NTPase"/>
</dbReference>
<evidence type="ECO:0000256" key="11">
    <source>
        <dbReference type="ARBA" id="ARBA00023242"/>
    </source>
</evidence>
<dbReference type="Gene3D" id="2.30.30.490">
    <property type="match status" value="1"/>
</dbReference>
<keyword evidence="4" id="KW-0597">Phosphoprotein</keyword>
<keyword evidence="16" id="KW-1185">Reference proteome</keyword>
<dbReference type="Proteomes" id="UP000183832">
    <property type="component" value="Unassembled WGS sequence"/>
</dbReference>
<dbReference type="GO" id="GO:0005524">
    <property type="term" value="F:ATP binding"/>
    <property type="evidence" value="ECO:0007669"/>
    <property type="project" value="UniProtKB-KW"/>
</dbReference>
<feature type="compositionally biased region" description="Basic and acidic residues" evidence="13">
    <location>
        <begin position="261"/>
        <end position="281"/>
    </location>
</feature>
<dbReference type="Pfam" id="PF09079">
    <property type="entry name" value="WHD_Cdc6"/>
    <property type="match status" value="1"/>
</dbReference>
<evidence type="ECO:0000256" key="12">
    <source>
        <dbReference type="RuleBase" id="RU365058"/>
    </source>
</evidence>
<dbReference type="InterPro" id="IPR041083">
    <property type="entry name" value="AAA_lid_10"/>
</dbReference>
<dbReference type="GO" id="GO:0016887">
    <property type="term" value="F:ATP hydrolysis activity"/>
    <property type="evidence" value="ECO:0007669"/>
    <property type="project" value="InterPro"/>
</dbReference>
<comment type="similarity">
    <text evidence="2 12">Belongs to the ORC1 family.</text>
</comment>
<dbReference type="OrthoDB" id="1926878at2759"/>
<evidence type="ECO:0000313" key="15">
    <source>
        <dbReference type="EMBL" id="CRL02301.1"/>
    </source>
</evidence>
<dbReference type="GO" id="GO:0003682">
    <property type="term" value="F:chromatin binding"/>
    <property type="evidence" value="ECO:0007669"/>
    <property type="project" value="InterPro"/>
</dbReference>
<keyword evidence="8 12" id="KW-0067">ATP-binding</keyword>
<dbReference type="FunFam" id="3.40.50.300:FF:000199">
    <property type="entry name" value="Origin recognition complex subunit 1"/>
    <property type="match status" value="1"/>
</dbReference>
<organism evidence="15 16">
    <name type="scientific">Clunio marinus</name>
    <dbReference type="NCBI Taxonomy" id="568069"/>
    <lineage>
        <taxon>Eukaryota</taxon>
        <taxon>Metazoa</taxon>
        <taxon>Ecdysozoa</taxon>
        <taxon>Arthropoda</taxon>
        <taxon>Hexapoda</taxon>
        <taxon>Insecta</taxon>
        <taxon>Pterygota</taxon>
        <taxon>Neoptera</taxon>
        <taxon>Endopterygota</taxon>
        <taxon>Diptera</taxon>
        <taxon>Nematocera</taxon>
        <taxon>Chironomoidea</taxon>
        <taxon>Chironomidae</taxon>
        <taxon>Clunio</taxon>
    </lineage>
</organism>
<evidence type="ECO:0000259" key="14">
    <source>
        <dbReference type="PROSITE" id="PS51038"/>
    </source>
</evidence>
<evidence type="ECO:0000256" key="6">
    <source>
        <dbReference type="ARBA" id="ARBA00022723"/>
    </source>
</evidence>
<dbReference type="GO" id="GO:0005664">
    <property type="term" value="C:nuclear origin of replication recognition complex"/>
    <property type="evidence" value="ECO:0007669"/>
    <property type="project" value="TreeGrafter"/>
</dbReference>
<dbReference type="PANTHER" id="PTHR10763:SF23">
    <property type="entry name" value="ORIGIN RECOGNITION COMPLEX SUBUNIT 1"/>
    <property type="match status" value="1"/>
</dbReference>
<evidence type="ECO:0000256" key="13">
    <source>
        <dbReference type="SAM" id="MobiDB-lite"/>
    </source>
</evidence>
<proteinExistence type="inferred from homology"/>
<dbReference type="GO" id="GO:0033314">
    <property type="term" value="P:mitotic DNA replication checkpoint signaling"/>
    <property type="evidence" value="ECO:0007669"/>
    <property type="project" value="TreeGrafter"/>
</dbReference>
<dbReference type="EMBL" id="CVRI01000057">
    <property type="protein sequence ID" value="CRL02301.1"/>
    <property type="molecule type" value="Genomic_DNA"/>
</dbReference>
<dbReference type="STRING" id="568069.A0A1J1IPY3"/>
<keyword evidence="10 12" id="KW-0238">DNA-binding</keyword>
<sequence length="720" mass="82460">MKTEADISVRWIGNYYDENIHHIEELKHKHNLYFYRKCALNKLIIKQNDIICLNDTVRGELFSYETCSVAKILYLYEDTSNRTPIYRASVQWYSRPSDLIRVVDNPGLLNTLDKNNELIEECRYSTEISFDDIFDVGVMLSSKNECLQLHKPKGRFFCNYKLEKIGKGRKYSLVNLKPETSVKLILRRVSNDDNTNNLKSPHDNWVVSLNKINENDDDLVLNAIENISQRTPKRILNNKMHKYETPVKRRSKVTIETENINSDHDKDSSPEDKIKKSGKKAEKYVPITPQTKSISRRKSILKTPTSSKTNTPRRSIQFSKVVEEYKYEKKNVKEKCEAADEVLGLSSVRKRLHVSSVPKNLPCREKEFREIYSFLEGNLLDKIGGCIYISGVPGTGKTATTTEVMKALKEQVEEGNLPDFEFVDINGMRITEPRKAYVEIYRQMTGKTVPWEQAYNLLNKRFSTPSPRLPSTILVVDELDILCNRRQDVVYNILNWPNLNAARLIVVTIANTMDLPERVLMGRVSSRLGLTRLTFQPYSHKQLQEIVASRLNGSDTFNSDAIQLVARKVAALSGDARRALDICRRASEIAESEASDKKSALVSMSHVQQALNEMISCTKVRAIKSCSEMEKLFLQAVCMEVERIGVEEVLFRGVYNQLKTLTTLNGFEVISVDMALAISSRLGASRLLICEHTNKDIYQKILLNISADDFYYATQLRNQE</sequence>
<dbReference type="Gene3D" id="1.10.8.60">
    <property type="match status" value="1"/>
</dbReference>
<dbReference type="InterPro" id="IPR001025">
    <property type="entry name" value="BAH_dom"/>
</dbReference>
<comment type="subcellular location">
    <subcellularLocation>
        <location evidence="1 12">Nucleus</location>
    </subcellularLocation>
</comment>
<dbReference type="Pfam" id="PF17872">
    <property type="entry name" value="AAA_lid_10"/>
    <property type="match status" value="1"/>
</dbReference>
<keyword evidence="7 12" id="KW-0547">Nucleotide-binding</keyword>
<dbReference type="CDD" id="cd00009">
    <property type="entry name" value="AAA"/>
    <property type="match status" value="1"/>
</dbReference>
<keyword evidence="6" id="KW-0479">Metal-binding</keyword>
<dbReference type="InterPro" id="IPR003593">
    <property type="entry name" value="AAA+_ATPase"/>
</dbReference>
<gene>
    <name evidence="15" type="ORF">CLUMA_CG015252</name>
</gene>
<evidence type="ECO:0000256" key="8">
    <source>
        <dbReference type="ARBA" id="ARBA00022840"/>
    </source>
</evidence>
<evidence type="ECO:0000256" key="1">
    <source>
        <dbReference type="ARBA" id="ARBA00004123"/>
    </source>
</evidence>
<evidence type="ECO:0000256" key="3">
    <source>
        <dbReference type="ARBA" id="ARBA00019081"/>
    </source>
</evidence>
<protein>
    <recommendedName>
        <fullName evidence="3 12">Origin recognition complex subunit 1</fullName>
    </recommendedName>
</protein>
<feature type="region of interest" description="Disordered" evidence="13">
    <location>
        <begin position="248"/>
        <end position="281"/>
    </location>
</feature>
<dbReference type="InterPro" id="IPR043151">
    <property type="entry name" value="BAH_sf"/>
</dbReference>
<evidence type="ECO:0000256" key="7">
    <source>
        <dbReference type="ARBA" id="ARBA00022741"/>
    </source>
</evidence>
<reference evidence="15 16" key="1">
    <citation type="submission" date="2015-04" db="EMBL/GenBank/DDBJ databases">
        <authorList>
            <person name="Syromyatnikov M.Y."/>
            <person name="Popov V.N."/>
        </authorList>
    </citation>
    <scope>NUCLEOTIDE SEQUENCE [LARGE SCALE GENOMIC DNA]</scope>
</reference>
<dbReference type="PROSITE" id="PS51038">
    <property type="entry name" value="BAH"/>
    <property type="match status" value="1"/>
</dbReference>
<evidence type="ECO:0000256" key="2">
    <source>
        <dbReference type="ARBA" id="ARBA00008398"/>
    </source>
</evidence>
<accession>A0A1J1IPY3</accession>
<evidence type="ECO:0000313" key="16">
    <source>
        <dbReference type="Proteomes" id="UP000183832"/>
    </source>
</evidence>
<dbReference type="InterPro" id="IPR050311">
    <property type="entry name" value="ORC1/CDC6"/>
</dbReference>
<evidence type="ECO:0000256" key="9">
    <source>
        <dbReference type="ARBA" id="ARBA00022842"/>
    </source>
</evidence>
<dbReference type="Pfam" id="PF00004">
    <property type="entry name" value="AAA"/>
    <property type="match status" value="1"/>
</dbReference>
<evidence type="ECO:0000256" key="4">
    <source>
        <dbReference type="ARBA" id="ARBA00022553"/>
    </source>
</evidence>
<dbReference type="InterPro" id="IPR015163">
    <property type="entry name" value="Cdc6_C"/>
</dbReference>
<dbReference type="InterPro" id="IPR003959">
    <property type="entry name" value="ATPase_AAA_core"/>
</dbReference>
<dbReference type="GO" id="GO:0003688">
    <property type="term" value="F:DNA replication origin binding"/>
    <property type="evidence" value="ECO:0007669"/>
    <property type="project" value="TreeGrafter"/>
</dbReference>
<dbReference type="PANTHER" id="PTHR10763">
    <property type="entry name" value="CELL DIVISION CONTROL PROTEIN 6-RELATED"/>
    <property type="match status" value="1"/>
</dbReference>
<keyword evidence="11 12" id="KW-0539">Nucleus</keyword>
<dbReference type="SMART" id="SM00382">
    <property type="entry name" value="AAA"/>
    <property type="match status" value="1"/>
</dbReference>
<comment type="subunit">
    <text evidence="12">ORC is composed of six subunits.</text>
</comment>
<dbReference type="SUPFAM" id="SSF52540">
    <property type="entry name" value="P-loop containing nucleoside triphosphate hydrolases"/>
    <property type="match status" value="1"/>
</dbReference>
<name>A0A1J1IPY3_9DIPT</name>
<dbReference type="FunFam" id="1.10.8.60:FF:000206">
    <property type="entry name" value="Origin recognition complex subunit 1"/>
    <property type="match status" value="1"/>
</dbReference>
<feature type="domain" description="BAH" evidence="14">
    <location>
        <begin position="43"/>
        <end position="173"/>
    </location>
</feature>
<comment type="function">
    <text evidence="12">Component of the origin recognition complex (ORC) that binds origins of replication. DNA-binding is ATP-dependent, however specific DNA sequences that define origins of replication have not been identified so far. ORC is required to assemble the pre-replication complex necessary to initiate DNA replication.</text>
</comment>
<dbReference type="Gene3D" id="3.40.50.300">
    <property type="entry name" value="P-loop containing nucleotide triphosphate hydrolases"/>
    <property type="match status" value="1"/>
</dbReference>
<dbReference type="GO" id="GO:0006270">
    <property type="term" value="P:DNA replication initiation"/>
    <property type="evidence" value="ECO:0007669"/>
    <property type="project" value="TreeGrafter"/>
</dbReference>
<keyword evidence="9" id="KW-0460">Magnesium</keyword>
<evidence type="ECO:0000256" key="10">
    <source>
        <dbReference type="ARBA" id="ARBA00023125"/>
    </source>
</evidence>